<evidence type="ECO:0000256" key="1">
    <source>
        <dbReference type="SAM" id="Phobius"/>
    </source>
</evidence>
<keyword evidence="1" id="KW-0812">Transmembrane</keyword>
<keyword evidence="1" id="KW-0472">Membrane</keyword>
<sequence>MSPLHGGVAGLQQTTQHRYRKVCGIVIESQRFSCALPSVGGMDVSCWWGPSVDLAFFMGTVCILGFLAWTMKGSGPLRLRRRDDSFIFAMLWGPCNDHTWSRALIDSKNPMINKVILAFTIKWRERQVDPDLASKKSGWSLLNKKVRRTPQLRANNSKAKYG</sequence>
<organism evidence="2">
    <name type="scientific">Fagus sylvatica</name>
    <name type="common">Beechnut</name>
    <dbReference type="NCBI Taxonomy" id="28930"/>
    <lineage>
        <taxon>Eukaryota</taxon>
        <taxon>Viridiplantae</taxon>
        <taxon>Streptophyta</taxon>
        <taxon>Embryophyta</taxon>
        <taxon>Tracheophyta</taxon>
        <taxon>Spermatophyta</taxon>
        <taxon>Magnoliopsida</taxon>
        <taxon>eudicotyledons</taxon>
        <taxon>Gunneridae</taxon>
        <taxon>Pentapetalae</taxon>
        <taxon>rosids</taxon>
        <taxon>fabids</taxon>
        <taxon>Fagales</taxon>
        <taxon>Fagaceae</taxon>
        <taxon>Fagus</taxon>
    </lineage>
</organism>
<dbReference type="AlphaFoldDB" id="A0A2N9HXX0"/>
<proteinExistence type="predicted"/>
<evidence type="ECO:0000313" key="2">
    <source>
        <dbReference type="EMBL" id="SPD17212.1"/>
    </source>
</evidence>
<dbReference type="EMBL" id="OIVN01004415">
    <property type="protein sequence ID" value="SPD17212.1"/>
    <property type="molecule type" value="Genomic_DNA"/>
</dbReference>
<keyword evidence="1" id="KW-1133">Transmembrane helix</keyword>
<feature type="transmembrane region" description="Helical" evidence="1">
    <location>
        <begin position="54"/>
        <end position="71"/>
    </location>
</feature>
<name>A0A2N9HXX0_FAGSY</name>
<gene>
    <name evidence="2" type="ORF">FSB_LOCUS45094</name>
</gene>
<protein>
    <submittedName>
        <fullName evidence="2">Uncharacterized protein</fullName>
    </submittedName>
</protein>
<accession>A0A2N9HXX0</accession>
<reference evidence="2" key="1">
    <citation type="submission" date="2018-02" db="EMBL/GenBank/DDBJ databases">
        <authorList>
            <person name="Cohen D.B."/>
            <person name="Kent A.D."/>
        </authorList>
    </citation>
    <scope>NUCLEOTIDE SEQUENCE</scope>
</reference>